<sequence>MAPPIEVTNTPQGRLNPLKWLLRHKEGFTSIHGTARKPDYSASHKVLIGDVYPVVLPLLDFCRSVPCLPSWANPDVKCFSVTIRRR</sequence>
<organism evidence="1 2">
    <name type="scientific">Nephila pilipes</name>
    <name type="common">Giant wood spider</name>
    <name type="synonym">Nephila maculata</name>
    <dbReference type="NCBI Taxonomy" id="299642"/>
    <lineage>
        <taxon>Eukaryota</taxon>
        <taxon>Metazoa</taxon>
        <taxon>Ecdysozoa</taxon>
        <taxon>Arthropoda</taxon>
        <taxon>Chelicerata</taxon>
        <taxon>Arachnida</taxon>
        <taxon>Araneae</taxon>
        <taxon>Araneomorphae</taxon>
        <taxon>Entelegynae</taxon>
        <taxon>Araneoidea</taxon>
        <taxon>Nephilidae</taxon>
        <taxon>Nephila</taxon>
    </lineage>
</organism>
<proteinExistence type="predicted"/>
<dbReference type="EMBL" id="BMAW01023764">
    <property type="protein sequence ID" value="GFT84504.1"/>
    <property type="molecule type" value="Genomic_DNA"/>
</dbReference>
<protein>
    <submittedName>
        <fullName evidence="1">Uncharacterized protein</fullName>
    </submittedName>
</protein>
<dbReference type="Proteomes" id="UP000887013">
    <property type="component" value="Unassembled WGS sequence"/>
</dbReference>
<dbReference type="AlphaFoldDB" id="A0A8X6PWQ7"/>
<evidence type="ECO:0000313" key="2">
    <source>
        <dbReference type="Proteomes" id="UP000887013"/>
    </source>
</evidence>
<gene>
    <name evidence="1" type="ORF">NPIL_525081</name>
</gene>
<reference evidence="1" key="1">
    <citation type="submission" date="2020-08" db="EMBL/GenBank/DDBJ databases">
        <title>Multicomponent nature underlies the extraordinary mechanical properties of spider dragline silk.</title>
        <authorList>
            <person name="Kono N."/>
            <person name="Nakamura H."/>
            <person name="Mori M."/>
            <person name="Yoshida Y."/>
            <person name="Ohtoshi R."/>
            <person name="Malay A.D."/>
            <person name="Moran D.A.P."/>
            <person name="Tomita M."/>
            <person name="Numata K."/>
            <person name="Arakawa K."/>
        </authorList>
    </citation>
    <scope>NUCLEOTIDE SEQUENCE</scope>
</reference>
<accession>A0A8X6PWQ7</accession>
<name>A0A8X6PWQ7_NEPPI</name>
<comment type="caution">
    <text evidence="1">The sequence shown here is derived from an EMBL/GenBank/DDBJ whole genome shotgun (WGS) entry which is preliminary data.</text>
</comment>
<evidence type="ECO:0000313" key="1">
    <source>
        <dbReference type="EMBL" id="GFT84504.1"/>
    </source>
</evidence>
<keyword evidence="2" id="KW-1185">Reference proteome</keyword>